<sequence>MTETVLPCSQARQIIARHGLLRRLAAFTPRWVGSIPLNIHGPGADIDIACCATDGLPAFKAALTGFAAAWPGATVSDNQHAGEASIIARLEIESVPVEIFGRERPVETHESYVHWLAEHRLLGLAEERLRLDVRQAKADGLKTEQAFARCLSLGGDPFVELLKLASPGDSALRTLISQAGYALR</sequence>
<dbReference type="EMBL" id="CP000449">
    <property type="protein sequence ID" value="ABI66839.1"/>
    <property type="molecule type" value="Genomic_DNA"/>
</dbReference>
<organism evidence="1 2">
    <name type="scientific">Maricaulis maris (strain MCS10)</name>
    <name type="common">Caulobacter maris</name>
    <dbReference type="NCBI Taxonomy" id="394221"/>
    <lineage>
        <taxon>Bacteria</taxon>
        <taxon>Pseudomonadati</taxon>
        <taxon>Pseudomonadota</taxon>
        <taxon>Alphaproteobacteria</taxon>
        <taxon>Maricaulales</taxon>
        <taxon>Maricaulaceae</taxon>
        <taxon>Maricaulis</taxon>
    </lineage>
</organism>
<evidence type="ECO:0000313" key="1">
    <source>
        <dbReference type="EMBL" id="ABI66839.1"/>
    </source>
</evidence>
<dbReference type="RefSeq" id="WP_011644483.1">
    <property type="nucleotide sequence ID" value="NC_008347.1"/>
</dbReference>
<dbReference type="eggNOG" id="COG0537">
    <property type="taxonomic scope" value="Bacteria"/>
</dbReference>
<name>Q0ALK4_MARMM</name>
<dbReference type="Pfam" id="PF14091">
    <property type="entry name" value="DUF4269"/>
    <property type="match status" value="1"/>
</dbReference>
<gene>
    <name evidence="1" type="ordered locus">Mmar10_2553</name>
</gene>
<keyword evidence="2" id="KW-1185">Reference proteome</keyword>
<accession>Q0ALK4</accession>
<dbReference type="AlphaFoldDB" id="Q0ALK4"/>
<evidence type="ECO:0000313" key="2">
    <source>
        <dbReference type="Proteomes" id="UP000001964"/>
    </source>
</evidence>
<dbReference type="KEGG" id="mmr:Mmar10_2553"/>
<dbReference type="InterPro" id="IPR025365">
    <property type="entry name" value="DUF4269"/>
</dbReference>
<dbReference type="HOGENOM" id="CLU_110690_0_0_5"/>
<dbReference type="Proteomes" id="UP000001964">
    <property type="component" value="Chromosome"/>
</dbReference>
<protein>
    <submittedName>
        <fullName evidence="1">HIT family protein</fullName>
    </submittedName>
</protein>
<reference evidence="1 2" key="1">
    <citation type="submission" date="2006-08" db="EMBL/GenBank/DDBJ databases">
        <title>Complete sequence of Maricaulis maris MCS10.</title>
        <authorList>
            <consortium name="US DOE Joint Genome Institute"/>
            <person name="Copeland A."/>
            <person name="Lucas S."/>
            <person name="Lapidus A."/>
            <person name="Barry K."/>
            <person name="Detter J.C."/>
            <person name="Glavina del Rio T."/>
            <person name="Hammon N."/>
            <person name="Israni S."/>
            <person name="Dalin E."/>
            <person name="Tice H."/>
            <person name="Pitluck S."/>
            <person name="Saunders E."/>
            <person name="Brettin T."/>
            <person name="Bruce D."/>
            <person name="Han C."/>
            <person name="Tapia R."/>
            <person name="Gilna P."/>
            <person name="Schmutz J."/>
            <person name="Larimer F."/>
            <person name="Land M."/>
            <person name="Hauser L."/>
            <person name="Kyrpides N."/>
            <person name="Mikhailova N."/>
            <person name="Viollier P."/>
            <person name="Stephens C."/>
            <person name="Richardson P."/>
        </authorList>
    </citation>
    <scope>NUCLEOTIDE SEQUENCE [LARGE SCALE GENOMIC DNA]</scope>
    <source>
        <strain evidence="1 2">MCS10</strain>
    </source>
</reference>
<proteinExistence type="predicted"/>